<name>A0A412ZB40_9FIRM</name>
<dbReference type="RefSeq" id="WP_118017917.1">
    <property type="nucleotide sequence ID" value="NZ_CAUHGS010000002.1"/>
</dbReference>
<gene>
    <name evidence="1" type="ORF">DWW02_06505</name>
</gene>
<evidence type="ECO:0000313" key="1">
    <source>
        <dbReference type="EMBL" id="RGV77331.1"/>
    </source>
</evidence>
<dbReference type="Pfam" id="PF05014">
    <property type="entry name" value="Nuc_deoxyrib_tr"/>
    <property type="match status" value="1"/>
</dbReference>
<sequence length="145" mass="16586">MKFYIASGLQNHEQVRSLAKLLKNSGWTHTYDWTSLLYDRTSHVSEKTTDIETLRHIGEQEYNGVKQADVVIILTPQGRGTHTEFGMALALGKIIYLCHKDDTYFKCDDNTSAFYWLPQVKHLIGNTDYIAAQLLNACFHPHLKA</sequence>
<dbReference type="EMBL" id="QRZM01000002">
    <property type="protein sequence ID" value="RGV77331.1"/>
    <property type="molecule type" value="Genomic_DNA"/>
</dbReference>
<dbReference type="Gene3D" id="3.40.50.450">
    <property type="match status" value="1"/>
</dbReference>
<protein>
    <recommendedName>
        <fullName evidence="3">Nucleoside 2-deoxyribosyltransferase</fullName>
    </recommendedName>
</protein>
<evidence type="ECO:0008006" key="3">
    <source>
        <dbReference type="Google" id="ProtNLM"/>
    </source>
</evidence>
<dbReference type="InterPro" id="IPR007710">
    <property type="entry name" value="Nucleoside_deoxyribTrfase"/>
</dbReference>
<reference evidence="1 2" key="1">
    <citation type="submission" date="2018-08" db="EMBL/GenBank/DDBJ databases">
        <title>A genome reference for cultivated species of the human gut microbiota.</title>
        <authorList>
            <person name="Zou Y."/>
            <person name="Xue W."/>
            <person name="Luo G."/>
        </authorList>
    </citation>
    <scope>NUCLEOTIDE SEQUENCE [LARGE SCALE GENOMIC DNA]</scope>
    <source>
        <strain evidence="1 2">AF14-18</strain>
    </source>
</reference>
<dbReference type="Proteomes" id="UP000284543">
    <property type="component" value="Unassembled WGS sequence"/>
</dbReference>
<comment type="caution">
    <text evidence="1">The sequence shown here is derived from an EMBL/GenBank/DDBJ whole genome shotgun (WGS) entry which is preliminary data.</text>
</comment>
<proteinExistence type="predicted"/>
<dbReference type="SUPFAM" id="SSF52309">
    <property type="entry name" value="N-(deoxy)ribosyltransferase-like"/>
    <property type="match status" value="1"/>
</dbReference>
<organism evidence="1 2">
    <name type="scientific">Enterocloster bolteae</name>
    <dbReference type="NCBI Taxonomy" id="208479"/>
    <lineage>
        <taxon>Bacteria</taxon>
        <taxon>Bacillati</taxon>
        <taxon>Bacillota</taxon>
        <taxon>Clostridia</taxon>
        <taxon>Lachnospirales</taxon>
        <taxon>Lachnospiraceae</taxon>
        <taxon>Enterocloster</taxon>
    </lineage>
</organism>
<evidence type="ECO:0000313" key="2">
    <source>
        <dbReference type="Proteomes" id="UP000284543"/>
    </source>
</evidence>
<accession>A0A412ZB40</accession>
<dbReference type="AlphaFoldDB" id="A0A412ZB40"/>